<dbReference type="Proteomes" id="UP001152797">
    <property type="component" value="Unassembled WGS sequence"/>
</dbReference>
<dbReference type="EMBL" id="CAMXCT030003458">
    <property type="protein sequence ID" value="CAL4791937.1"/>
    <property type="molecule type" value="Genomic_DNA"/>
</dbReference>
<reference evidence="1" key="1">
    <citation type="submission" date="2022-10" db="EMBL/GenBank/DDBJ databases">
        <authorList>
            <person name="Chen Y."/>
            <person name="Dougan E. K."/>
            <person name="Chan C."/>
            <person name="Rhodes N."/>
            <person name="Thang M."/>
        </authorList>
    </citation>
    <scope>NUCLEOTIDE SEQUENCE</scope>
</reference>
<proteinExistence type="predicted"/>
<protein>
    <submittedName>
        <fullName evidence="1">Uncharacterized protein</fullName>
    </submittedName>
</protein>
<sequence>MEAHFRLVQIFFDNSWHMAAQRPDGSSMTHRSGPTGGHLLKFDFRNVFVEDAPSKAADLLLFPEVRGFFSKSAERFHPHHLSTRVVEVYGPGDVLVNQSWTAPVHLMVCIFFGQLSGPKKAHCLYHKTPMLAWQQLRQNFPEPNSCTLVHQDLESSDESYILTVCPEAEPKHFRAVLVFQLPDDGWHSWGDSFFAGLLDGAYKGACSHLNRPLIGDLRQISAHYYLILSLRNFNRGCPLLPATSDQTDQTVTVSAGEELGMARWQEFQSQNADGKLHLAEYLQLFLERLDLSLRIYAPRRVVCFEKWMYRQWPYNMADNPILIQNQNVGTSNDPESSFDLGKYFVLSRCGESNQGWCFMF</sequence>
<dbReference type="EMBL" id="CAMXCT010003458">
    <property type="protein sequence ID" value="CAI4004625.1"/>
    <property type="molecule type" value="Genomic_DNA"/>
</dbReference>
<dbReference type="AlphaFoldDB" id="A0A9P1D7G6"/>
<keyword evidence="3" id="KW-1185">Reference proteome</keyword>
<dbReference type="EMBL" id="CAMXCT020003458">
    <property type="protein sequence ID" value="CAL1158000.1"/>
    <property type="molecule type" value="Genomic_DNA"/>
</dbReference>
<evidence type="ECO:0000313" key="1">
    <source>
        <dbReference type="EMBL" id="CAI4004625.1"/>
    </source>
</evidence>
<name>A0A9P1D7G6_9DINO</name>
<gene>
    <name evidence="1" type="ORF">C1SCF055_LOCUS30401</name>
</gene>
<organism evidence="1">
    <name type="scientific">Cladocopium goreaui</name>
    <dbReference type="NCBI Taxonomy" id="2562237"/>
    <lineage>
        <taxon>Eukaryota</taxon>
        <taxon>Sar</taxon>
        <taxon>Alveolata</taxon>
        <taxon>Dinophyceae</taxon>
        <taxon>Suessiales</taxon>
        <taxon>Symbiodiniaceae</taxon>
        <taxon>Cladocopium</taxon>
    </lineage>
</organism>
<reference evidence="2 3" key="2">
    <citation type="submission" date="2024-05" db="EMBL/GenBank/DDBJ databases">
        <authorList>
            <person name="Chen Y."/>
            <person name="Shah S."/>
            <person name="Dougan E. K."/>
            <person name="Thang M."/>
            <person name="Chan C."/>
        </authorList>
    </citation>
    <scope>NUCLEOTIDE SEQUENCE [LARGE SCALE GENOMIC DNA]</scope>
</reference>
<comment type="caution">
    <text evidence="1">The sequence shown here is derived from an EMBL/GenBank/DDBJ whole genome shotgun (WGS) entry which is preliminary data.</text>
</comment>
<evidence type="ECO:0000313" key="3">
    <source>
        <dbReference type="Proteomes" id="UP001152797"/>
    </source>
</evidence>
<accession>A0A9P1D7G6</accession>
<evidence type="ECO:0000313" key="2">
    <source>
        <dbReference type="EMBL" id="CAL4791937.1"/>
    </source>
</evidence>